<keyword evidence="3" id="KW-1185">Reference proteome</keyword>
<evidence type="ECO:0000313" key="2">
    <source>
        <dbReference type="EMBL" id="TFK52729.1"/>
    </source>
</evidence>
<dbReference type="AlphaFoldDB" id="A0A5C3N4L7"/>
<name>A0A5C3N4L7_9AGAM</name>
<organism evidence="2 3">
    <name type="scientific">Heliocybe sulcata</name>
    <dbReference type="NCBI Taxonomy" id="5364"/>
    <lineage>
        <taxon>Eukaryota</taxon>
        <taxon>Fungi</taxon>
        <taxon>Dikarya</taxon>
        <taxon>Basidiomycota</taxon>
        <taxon>Agaricomycotina</taxon>
        <taxon>Agaricomycetes</taxon>
        <taxon>Gloeophyllales</taxon>
        <taxon>Gloeophyllaceae</taxon>
        <taxon>Heliocybe</taxon>
    </lineage>
</organism>
<gene>
    <name evidence="2" type="ORF">OE88DRAFT_1697015</name>
</gene>
<accession>A0A5C3N4L7</accession>
<evidence type="ECO:0000313" key="3">
    <source>
        <dbReference type="Proteomes" id="UP000305948"/>
    </source>
</evidence>
<dbReference type="EMBL" id="ML213508">
    <property type="protein sequence ID" value="TFK52729.1"/>
    <property type="molecule type" value="Genomic_DNA"/>
</dbReference>
<evidence type="ECO:0000256" key="1">
    <source>
        <dbReference type="SAM" id="MobiDB-lite"/>
    </source>
</evidence>
<sequence>MDYHSATHPPHSLDPYDIPDHYNQGHPWPDDHTQSHNPAFHYTPPYEQDWLPSHHDRPLSYHELVALGQQPIVNFGSTLWDALLEPERPRVPSLAYSPPDKPPDQTWYLSGCDVRAMPQSAWSAAYGGTSDVQDGVRDADACHPGLGHNVSPLPRAPVPA</sequence>
<proteinExistence type="predicted"/>
<dbReference type="Proteomes" id="UP000305948">
    <property type="component" value="Unassembled WGS sequence"/>
</dbReference>
<protein>
    <submittedName>
        <fullName evidence="2">Uncharacterized protein</fullName>
    </submittedName>
</protein>
<reference evidence="2 3" key="1">
    <citation type="journal article" date="2019" name="Nat. Ecol. Evol.">
        <title>Megaphylogeny resolves global patterns of mushroom evolution.</title>
        <authorList>
            <person name="Varga T."/>
            <person name="Krizsan K."/>
            <person name="Foldi C."/>
            <person name="Dima B."/>
            <person name="Sanchez-Garcia M."/>
            <person name="Sanchez-Ramirez S."/>
            <person name="Szollosi G.J."/>
            <person name="Szarkandi J.G."/>
            <person name="Papp V."/>
            <person name="Albert L."/>
            <person name="Andreopoulos W."/>
            <person name="Angelini C."/>
            <person name="Antonin V."/>
            <person name="Barry K.W."/>
            <person name="Bougher N.L."/>
            <person name="Buchanan P."/>
            <person name="Buyck B."/>
            <person name="Bense V."/>
            <person name="Catcheside P."/>
            <person name="Chovatia M."/>
            <person name="Cooper J."/>
            <person name="Damon W."/>
            <person name="Desjardin D."/>
            <person name="Finy P."/>
            <person name="Geml J."/>
            <person name="Haridas S."/>
            <person name="Hughes K."/>
            <person name="Justo A."/>
            <person name="Karasinski D."/>
            <person name="Kautmanova I."/>
            <person name="Kiss B."/>
            <person name="Kocsube S."/>
            <person name="Kotiranta H."/>
            <person name="LaButti K.M."/>
            <person name="Lechner B.E."/>
            <person name="Liimatainen K."/>
            <person name="Lipzen A."/>
            <person name="Lukacs Z."/>
            <person name="Mihaltcheva S."/>
            <person name="Morgado L.N."/>
            <person name="Niskanen T."/>
            <person name="Noordeloos M.E."/>
            <person name="Ohm R.A."/>
            <person name="Ortiz-Santana B."/>
            <person name="Ovrebo C."/>
            <person name="Racz N."/>
            <person name="Riley R."/>
            <person name="Savchenko A."/>
            <person name="Shiryaev A."/>
            <person name="Soop K."/>
            <person name="Spirin V."/>
            <person name="Szebenyi C."/>
            <person name="Tomsovsky M."/>
            <person name="Tulloss R.E."/>
            <person name="Uehling J."/>
            <person name="Grigoriev I.V."/>
            <person name="Vagvolgyi C."/>
            <person name="Papp T."/>
            <person name="Martin F.M."/>
            <person name="Miettinen O."/>
            <person name="Hibbett D.S."/>
            <person name="Nagy L.G."/>
        </authorList>
    </citation>
    <scope>NUCLEOTIDE SEQUENCE [LARGE SCALE GENOMIC DNA]</scope>
    <source>
        <strain evidence="2 3">OMC1185</strain>
    </source>
</reference>
<feature type="region of interest" description="Disordered" evidence="1">
    <location>
        <begin position="1"/>
        <end position="43"/>
    </location>
</feature>